<keyword evidence="21" id="KW-1185">Reference proteome</keyword>
<evidence type="ECO:0000256" key="3">
    <source>
        <dbReference type="ARBA" id="ARBA00019438"/>
    </source>
</evidence>
<evidence type="ECO:0000256" key="14">
    <source>
        <dbReference type="ARBA" id="ARBA00023306"/>
    </source>
</evidence>
<evidence type="ECO:0000259" key="19">
    <source>
        <dbReference type="Pfam" id="PF23622"/>
    </source>
</evidence>
<dbReference type="AlphaFoldDB" id="A0AAV1EBH5"/>
<dbReference type="EMBL" id="OX459125">
    <property type="protein sequence ID" value="CAI9116941.1"/>
    <property type="molecule type" value="Genomic_DNA"/>
</dbReference>
<keyword evidence="14" id="KW-0131">Cell cycle</keyword>
<dbReference type="PANTHER" id="PTHR15189:SF7">
    <property type="entry name" value="BRISC AND BRCA1-A COMPLEX MEMBER 2"/>
    <property type="match status" value="1"/>
</dbReference>
<keyword evidence="12" id="KW-0234">DNA repair</keyword>
<evidence type="ECO:0000256" key="2">
    <source>
        <dbReference type="ARBA" id="ARBA00004496"/>
    </source>
</evidence>
<keyword evidence="18" id="KW-0812">Transmembrane</keyword>
<dbReference type="InterPro" id="IPR010358">
    <property type="entry name" value="BRE"/>
</dbReference>
<evidence type="ECO:0000256" key="6">
    <source>
        <dbReference type="ARBA" id="ARBA00022703"/>
    </source>
</evidence>
<evidence type="ECO:0000256" key="9">
    <source>
        <dbReference type="ARBA" id="ARBA00022776"/>
    </source>
</evidence>
<dbReference type="Gene3D" id="3.80.10.10">
    <property type="entry name" value="Ribonuclease Inhibitor"/>
    <property type="match status" value="1"/>
</dbReference>
<sequence>MGRKCAREERRLEDRISQLSDEIPIGILSFLRLEDAARTSVLSKRWIDLWTFVPRLDFDASTDLAEIMKLNNAWQNSRQHFGFLKLRHQKREKYIEWVNKVLQSHKSLDLDTLRIRFDLNESHQDQIDEWLKHAFARKIKRLDITLGDIYTKKPCAFPRSLLGYFDNGLKTCHASHGFKSLHTLTFRFIRVSGRVLKFFLRNCPFLEYLSVVHSRCLKTLEVCGPSLPLKHLEITDCPWLSSLTISDSNLVSLHTTHGNRLRLTNVPMLVDVLLAGWFPGMVIGVISWLSCLFSQLEVLTLRARFTGPEYDSDVVVPQLPKLKQFCLSILAYAGFSLIPFTSLIRASPNLEKFILDLDWRFDMVVWIREHKRAVNFPLEQVKEVELRGYYGRTAAEVELVEYLLENAIALQRIVVNPHHQPFCRGVVAARDKPEEQGNARKFAKDQLEKLVPSHVELHKDRRTSTAGTPILPTASMVTDRIPPLISAQLNYLFTHCPYSIKVEQMWSGCKNSALHDRFTLAVPFCLDYIRWDIIFDALYPLAQPDVIFGADDGDFRPYHGIGDAKTAFTDWNSRDPTRLLSLVLELRNLYSDYQKKRVGEVDDERLKFEISTMISREGIEMCLSSGIDKPEEVKFSVPLLDMDLNKMVAGSTWRHQQKIFLQVIYPVTRNHSTKPSAPRLKLVSSPELRSWFSVEDSRLPSWVDGMCMAEYLPNLESMLDNQIKEAVSLIDVRRKFIAALSGLFGRPLEADMVFCRKVSFLAASGTFTFMVHFSLPLQFPKQQPLVMLQSSQHFSGNAPIKSPIMNGYPWSPRWEVSEMADRIYDYLADECLNFKKYCSEGTVQQR</sequence>
<keyword evidence="6" id="KW-0053">Apoptosis</keyword>
<evidence type="ECO:0000256" key="1">
    <source>
        <dbReference type="ARBA" id="ARBA00004123"/>
    </source>
</evidence>
<dbReference type="InterPro" id="IPR036047">
    <property type="entry name" value="F-box-like_dom_sf"/>
</dbReference>
<keyword evidence="8" id="KW-0227">DNA damage</keyword>
<dbReference type="Pfam" id="PF06113">
    <property type="entry name" value="BRE"/>
    <property type="match status" value="1"/>
</dbReference>
<keyword evidence="4" id="KW-0963">Cytoplasm</keyword>
<dbReference type="GO" id="GO:0051301">
    <property type="term" value="P:cell division"/>
    <property type="evidence" value="ECO:0007669"/>
    <property type="project" value="UniProtKB-KW"/>
</dbReference>
<keyword evidence="18" id="KW-0472">Membrane</keyword>
<gene>
    <name evidence="20" type="ORF">OLC1_LOCUS23099</name>
</gene>
<dbReference type="InterPro" id="IPR055357">
    <property type="entry name" value="LRR_At1g61320_AtMIF1"/>
</dbReference>
<evidence type="ECO:0000256" key="10">
    <source>
        <dbReference type="ARBA" id="ARBA00022786"/>
    </source>
</evidence>
<keyword evidence="10" id="KW-0833">Ubl conjugation pathway</keyword>
<dbReference type="Pfam" id="PF23622">
    <property type="entry name" value="LRR_At1g61320_AtMIF1"/>
    <property type="match status" value="1"/>
</dbReference>
<keyword evidence="5" id="KW-0132">Cell division</keyword>
<dbReference type="SUPFAM" id="SSF81383">
    <property type="entry name" value="F-box domain"/>
    <property type="match status" value="1"/>
</dbReference>
<proteinExistence type="inferred from homology"/>
<feature type="domain" description="At1g61320/AtMIF1 LRR" evidence="19">
    <location>
        <begin position="101"/>
        <end position="457"/>
    </location>
</feature>
<keyword evidence="18" id="KW-1133">Transmembrane helix</keyword>
<evidence type="ECO:0000256" key="17">
    <source>
        <dbReference type="ARBA" id="ARBA00032630"/>
    </source>
</evidence>
<dbReference type="GO" id="GO:0006302">
    <property type="term" value="P:double-strand break repair"/>
    <property type="evidence" value="ECO:0007669"/>
    <property type="project" value="TreeGrafter"/>
</dbReference>
<evidence type="ECO:0000313" key="20">
    <source>
        <dbReference type="EMBL" id="CAI9116941.1"/>
    </source>
</evidence>
<dbReference type="InterPro" id="IPR053781">
    <property type="entry name" value="F-box_AtFBL13-like"/>
</dbReference>
<evidence type="ECO:0000256" key="8">
    <source>
        <dbReference type="ARBA" id="ARBA00022763"/>
    </source>
</evidence>
<comment type="similarity">
    <text evidence="15">Belongs to the BABAM2 family.</text>
</comment>
<evidence type="ECO:0000256" key="7">
    <source>
        <dbReference type="ARBA" id="ARBA00022737"/>
    </source>
</evidence>
<comment type="subcellular location">
    <subcellularLocation>
        <location evidence="2">Cytoplasm</location>
    </subcellularLocation>
    <subcellularLocation>
        <location evidence="1">Nucleus</location>
    </subcellularLocation>
</comment>
<protein>
    <recommendedName>
        <fullName evidence="3">BRISC and BRCA1-A complex member 2</fullName>
    </recommendedName>
    <alternativeName>
        <fullName evidence="16">BRCA1-A complex subunit BRE</fullName>
    </alternativeName>
    <alternativeName>
        <fullName evidence="17">BRCA1/BRCA2-containing complex subunit 45</fullName>
    </alternativeName>
</protein>
<evidence type="ECO:0000256" key="4">
    <source>
        <dbReference type="ARBA" id="ARBA00022490"/>
    </source>
</evidence>
<evidence type="ECO:0000256" key="5">
    <source>
        <dbReference type="ARBA" id="ARBA00022618"/>
    </source>
</evidence>
<dbReference type="InterPro" id="IPR032675">
    <property type="entry name" value="LRR_dom_sf"/>
</dbReference>
<feature type="transmembrane region" description="Helical" evidence="18">
    <location>
        <begin position="268"/>
        <end position="289"/>
    </location>
</feature>
<dbReference type="GO" id="GO:0005737">
    <property type="term" value="C:cytoplasm"/>
    <property type="evidence" value="ECO:0007669"/>
    <property type="project" value="UniProtKB-SubCell"/>
</dbReference>
<name>A0AAV1EBH5_OLDCO</name>
<evidence type="ECO:0000256" key="16">
    <source>
        <dbReference type="ARBA" id="ARBA00032491"/>
    </source>
</evidence>
<dbReference type="SUPFAM" id="SSF52058">
    <property type="entry name" value="L domain-like"/>
    <property type="match status" value="1"/>
</dbReference>
<dbReference type="CDD" id="cd22160">
    <property type="entry name" value="F-box_AtFBL13-like"/>
    <property type="match status" value="1"/>
</dbReference>
<evidence type="ECO:0000313" key="21">
    <source>
        <dbReference type="Proteomes" id="UP001161247"/>
    </source>
</evidence>
<reference evidence="20" key="1">
    <citation type="submission" date="2023-03" db="EMBL/GenBank/DDBJ databases">
        <authorList>
            <person name="Julca I."/>
        </authorList>
    </citation>
    <scope>NUCLEOTIDE SEQUENCE</scope>
</reference>
<evidence type="ECO:0000256" key="11">
    <source>
        <dbReference type="ARBA" id="ARBA00022853"/>
    </source>
</evidence>
<dbReference type="GO" id="GO:0070552">
    <property type="term" value="C:BRISC complex"/>
    <property type="evidence" value="ECO:0007669"/>
    <property type="project" value="InterPro"/>
</dbReference>
<evidence type="ECO:0000256" key="12">
    <source>
        <dbReference type="ARBA" id="ARBA00023204"/>
    </source>
</evidence>
<keyword evidence="7" id="KW-0677">Repeat</keyword>
<organism evidence="20 21">
    <name type="scientific">Oldenlandia corymbosa var. corymbosa</name>
    <dbReference type="NCBI Taxonomy" id="529605"/>
    <lineage>
        <taxon>Eukaryota</taxon>
        <taxon>Viridiplantae</taxon>
        <taxon>Streptophyta</taxon>
        <taxon>Embryophyta</taxon>
        <taxon>Tracheophyta</taxon>
        <taxon>Spermatophyta</taxon>
        <taxon>Magnoliopsida</taxon>
        <taxon>eudicotyledons</taxon>
        <taxon>Gunneridae</taxon>
        <taxon>Pentapetalae</taxon>
        <taxon>asterids</taxon>
        <taxon>lamiids</taxon>
        <taxon>Gentianales</taxon>
        <taxon>Rubiaceae</taxon>
        <taxon>Rubioideae</taxon>
        <taxon>Spermacoceae</taxon>
        <taxon>Hedyotis-Oldenlandia complex</taxon>
        <taxon>Oldenlandia</taxon>
    </lineage>
</organism>
<keyword evidence="11" id="KW-0156">Chromatin regulator</keyword>
<evidence type="ECO:0000256" key="18">
    <source>
        <dbReference type="SAM" id="Phobius"/>
    </source>
</evidence>
<evidence type="ECO:0000256" key="15">
    <source>
        <dbReference type="ARBA" id="ARBA00025766"/>
    </source>
</evidence>
<keyword evidence="13" id="KW-0539">Nucleus</keyword>
<accession>A0AAV1EBH5</accession>
<evidence type="ECO:0000256" key="13">
    <source>
        <dbReference type="ARBA" id="ARBA00023242"/>
    </source>
</evidence>
<dbReference type="Proteomes" id="UP001161247">
    <property type="component" value="Chromosome 8"/>
</dbReference>
<dbReference type="GO" id="GO:0006325">
    <property type="term" value="P:chromatin organization"/>
    <property type="evidence" value="ECO:0007669"/>
    <property type="project" value="UniProtKB-KW"/>
</dbReference>
<keyword evidence="9" id="KW-0498">Mitosis</keyword>
<dbReference type="PANTHER" id="PTHR15189">
    <property type="entry name" value="BRISC AND BRCA1-A COMPLEX MEMBER 2"/>
    <property type="match status" value="1"/>
</dbReference>